<feature type="domain" description="Helicase HerA central" evidence="1">
    <location>
        <begin position="498"/>
        <end position="727"/>
    </location>
</feature>
<accession>A0AAE3ASI9</accession>
<comment type="caution">
    <text evidence="2">The sequence shown here is derived from an EMBL/GenBank/DDBJ whole genome shotgun (WGS) entry which is preliminary data.</text>
</comment>
<sequence length="1054" mass="117173">MMSRISGTGLQQLGSSVSAVKDFLSKSYMQSFVSPGCQVLGISDPVRVKRGIRLLRIQQIAISDEEVTSRLTTVYQTMNALVNSCFMMIQGTVDGISLYIGFQSDAPGTAEKALIQTLTGNFPGMVMESLNATKIDEIMGRMSSNPNHELKTVGAVSVVPSSREERFSGADVQGMEKFMDTMQGKEFTALIIATPYSKDVIDRRILSLEAISTALSPLEQISVHDTQSQSTALTDTTAQTLSQTISNSISEAYSVTNSNGVFSSSGNGNAFTITPLGLGISFQKQQANGMQAGRSVGISYGRQSGSAIGKADMTSTALQKSTGSSRTIVRTETNKEIQDLRVKLDKQISRLRESESQGLWDCCGYFISNANDTTIVATNSFRSIVTGDNTDVEQSVIDLWQPTRPGDLNSNHQNIQNLTDTLSMGVAPVFYVGNAPQRMESIVTGKELSRMMNLPRKSAGMVSVMHMATFGRNIHLIGGKDRKVFEQSSFPVGNVMHMGRIDGNTRTRLELQKLNAHTLAVGATGVGKTTTIGDILYQLHGNNIPFTVIEPAKGEYGELWGKLPGIDIYSTTPFRYRMLKVNPFAFEKNVHILNHMERLISVFSTAWPLYAAQPAVLRDCVRMAYIHCGWDLTNSICLKGKRVFPTFVDVLAELPKAIEKSRFVGEAKGTYEGALQTRLSMLTEGIFKEIFCSGYDIPDCDLFDKNVIIDLSRLGSQETLSLIMGVLLIRLYEHRINEGKKNRLCHVTVLEEAHNILKKSSSVPQGEDSPSIGSKSVEVLTKCITELRFTGEGFIIADQSPGELDPTAMKNTSTKIVMRLQDATDQTAVESALSLDREQVLELSKLDNGVGVVFQEGWIEPVLTKFDFYKNPYAVAPTDLSFQPEVEYADLCKVRGFLLGEIVGQFNRNVYDKSELIRKLHCIRDFSKWKIEDYIALFERSQIEYESIRLFWDSNRVKYPYYGKIIRELINGVNFFEVIPLPKVDPKTMQKPYSKDRQYRAKCERWKDDAMIAMDQYAYPLTDAEKETILRLLLLADGEKKSDQITVCASCFMK</sequence>
<gene>
    <name evidence="2" type="ORF">LKD32_08580</name>
</gene>
<protein>
    <submittedName>
        <fullName evidence="2">DUF87 domain-containing protein</fullName>
    </submittedName>
</protein>
<reference evidence="2" key="1">
    <citation type="submission" date="2021-10" db="EMBL/GenBank/DDBJ databases">
        <title>Anaerobic single-cell dispensing facilitates the cultivation of human gut bacteria.</title>
        <authorList>
            <person name="Afrizal A."/>
        </authorList>
    </citation>
    <scope>NUCLEOTIDE SEQUENCE</scope>
    <source>
        <strain evidence="2">CLA-AA-H274</strain>
    </source>
</reference>
<dbReference type="PANTHER" id="PTHR30121:SF6">
    <property type="entry name" value="SLR6007 PROTEIN"/>
    <property type="match status" value="1"/>
</dbReference>
<dbReference type="PANTHER" id="PTHR30121">
    <property type="entry name" value="UNCHARACTERIZED PROTEIN YJGR-RELATED"/>
    <property type="match status" value="1"/>
</dbReference>
<dbReference type="Gene3D" id="3.40.50.300">
    <property type="entry name" value="P-loop containing nucleotide triphosphate hydrolases"/>
    <property type="match status" value="2"/>
</dbReference>
<evidence type="ECO:0000313" key="2">
    <source>
        <dbReference type="EMBL" id="MCC2164933.1"/>
    </source>
</evidence>
<dbReference type="RefSeq" id="WP_308451398.1">
    <property type="nucleotide sequence ID" value="NZ_JAJEPU010000021.1"/>
</dbReference>
<organism evidence="2 3">
    <name type="scientific">Brotaphodocola catenula</name>
    <dbReference type="NCBI Taxonomy" id="2885361"/>
    <lineage>
        <taxon>Bacteria</taxon>
        <taxon>Bacillati</taxon>
        <taxon>Bacillota</taxon>
        <taxon>Clostridia</taxon>
        <taxon>Lachnospirales</taxon>
        <taxon>Lachnospiraceae</taxon>
        <taxon>Brotaphodocola</taxon>
    </lineage>
</organism>
<dbReference type="InterPro" id="IPR027417">
    <property type="entry name" value="P-loop_NTPase"/>
</dbReference>
<dbReference type="Proteomes" id="UP001198962">
    <property type="component" value="Unassembled WGS sequence"/>
</dbReference>
<evidence type="ECO:0000259" key="1">
    <source>
        <dbReference type="Pfam" id="PF01935"/>
    </source>
</evidence>
<dbReference type="InterPro" id="IPR002789">
    <property type="entry name" value="HerA_central"/>
</dbReference>
<keyword evidence="3" id="KW-1185">Reference proteome</keyword>
<dbReference type="SUPFAM" id="SSF52540">
    <property type="entry name" value="P-loop containing nucleoside triphosphate hydrolases"/>
    <property type="match status" value="1"/>
</dbReference>
<proteinExistence type="predicted"/>
<dbReference type="AlphaFoldDB" id="A0AAE3ASI9"/>
<evidence type="ECO:0000313" key="3">
    <source>
        <dbReference type="Proteomes" id="UP001198962"/>
    </source>
</evidence>
<dbReference type="EMBL" id="JAJEPU010000021">
    <property type="protein sequence ID" value="MCC2164933.1"/>
    <property type="molecule type" value="Genomic_DNA"/>
</dbReference>
<dbReference type="InterPro" id="IPR051162">
    <property type="entry name" value="T4SS_component"/>
</dbReference>
<dbReference type="Pfam" id="PF01935">
    <property type="entry name" value="DUF87"/>
    <property type="match status" value="1"/>
</dbReference>
<name>A0AAE3ASI9_9FIRM</name>